<accession>A0ABN8HYK8</accession>
<feature type="non-terminal residue" evidence="1">
    <location>
        <position position="1"/>
    </location>
</feature>
<evidence type="ECO:0000313" key="1">
    <source>
        <dbReference type="EMBL" id="CAH2041257.1"/>
    </source>
</evidence>
<organism evidence="1 2">
    <name type="scientific">Iphiclides podalirius</name>
    <name type="common">scarce swallowtail</name>
    <dbReference type="NCBI Taxonomy" id="110791"/>
    <lineage>
        <taxon>Eukaryota</taxon>
        <taxon>Metazoa</taxon>
        <taxon>Ecdysozoa</taxon>
        <taxon>Arthropoda</taxon>
        <taxon>Hexapoda</taxon>
        <taxon>Insecta</taxon>
        <taxon>Pterygota</taxon>
        <taxon>Neoptera</taxon>
        <taxon>Endopterygota</taxon>
        <taxon>Lepidoptera</taxon>
        <taxon>Glossata</taxon>
        <taxon>Ditrysia</taxon>
        <taxon>Papilionoidea</taxon>
        <taxon>Papilionidae</taxon>
        <taxon>Papilioninae</taxon>
        <taxon>Iphiclides</taxon>
    </lineage>
</organism>
<reference evidence="1" key="1">
    <citation type="submission" date="2022-03" db="EMBL/GenBank/DDBJ databases">
        <authorList>
            <person name="Martin H S."/>
        </authorList>
    </citation>
    <scope>NUCLEOTIDE SEQUENCE</scope>
</reference>
<name>A0ABN8HYK8_9NEOP</name>
<sequence>MKWNSPGQDLKIGTMVLVKESLLLHHLEAFVLQPGEYVPDVTFSSSRFGVAIGCWTDPTATAVIASAPRNRDPTNGHSLTTTVANARTPAFSIL</sequence>
<dbReference type="EMBL" id="OW152825">
    <property type="protein sequence ID" value="CAH2041257.1"/>
    <property type="molecule type" value="Genomic_DNA"/>
</dbReference>
<gene>
    <name evidence="1" type="ORF">IPOD504_LOCUS3032</name>
</gene>
<keyword evidence="2" id="KW-1185">Reference proteome</keyword>
<proteinExistence type="predicted"/>
<protein>
    <submittedName>
        <fullName evidence="1">Uncharacterized protein</fullName>
    </submittedName>
</protein>
<dbReference type="Proteomes" id="UP000837857">
    <property type="component" value="Chromosome 13"/>
</dbReference>
<evidence type="ECO:0000313" key="2">
    <source>
        <dbReference type="Proteomes" id="UP000837857"/>
    </source>
</evidence>